<feature type="binding site" evidence="12">
    <location>
        <position position="212"/>
    </location>
    <ligand>
        <name>Ca(2+)</name>
        <dbReference type="ChEBI" id="CHEBI:29108"/>
    </ligand>
</feature>
<dbReference type="EMBL" id="HBUF01352837">
    <property type="protein sequence ID" value="CAG6715200.1"/>
    <property type="molecule type" value="Transcribed_RNA"/>
</dbReference>
<dbReference type="EMBL" id="HBUF01567927">
    <property type="protein sequence ID" value="CAG6765334.1"/>
    <property type="molecule type" value="Transcribed_RNA"/>
</dbReference>
<evidence type="ECO:0000256" key="13">
    <source>
        <dbReference type="SAM" id="Phobius"/>
    </source>
</evidence>
<keyword evidence="13" id="KW-0812">Transmembrane</keyword>
<accession>A0A8D8TAN8</accession>
<dbReference type="EMBL" id="HBUF01260780">
    <property type="protein sequence ID" value="CAG6682813.1"/>
    <property type="molecule type" value="Transcribed_RNA"/>
</dbReference>
<dbReference type="EMBL" id="HBUF01260779">
    <property type="protein sequence ID" value="CAG6682808.1"/>
    <property type="molecule type" value="Transcribed_RNA"/>
</dbReference>
<feature type="binding site" evidence="12">
    <location>
        <position position="165"/>
    </location>
    <ligand>
        <name>Ca(2+)</name>
        <dbReference type="ChEBI" id="CHEBI:29108"/>
    </ligand>
</feature>
<keyword evidence="7 12" id="KW-0106">Calcium</keyword>
<dbReference type="FunFam" id="2.120.10.100:FF:000001">
    <property type="entry name" value="Soluble calcium-activated nucleotidase 1"/>
    <property type="match status" value="1"/>
</dbReference>
<proteinExistence type="inferred from homology"/>
<dbReference type="EMBL" id="HBUF01260781">
    <property type="protein sequence ID" value="CAG6682817.1"/>
    <property type="molecule type" value="Transcribed_RNA"/>
</dbReference>
<evidence type="ECO:0000256" key="2">
    <source>
        <dbReference type="ARBA" id="ARBA00012148"/>
    </source>
</evidence>
<feature type="transmembrane region" description="Helical" evidence="13">
    <location>
        <begin position="33"/>
        <end position="54"/>
    </location>
</feature>
<comment type="similarity">
    <text evidence="9">Belongs to the apyrase family.</text>
</comment>
<protein>
    <recommendedName>
        <fullName evidence="11">Apyrase</fullName>
        <ecNumber evidence="2">3.6.1.5</ecNumber>
    </recommendedName>
</protein>
<evidence type="ECO:0000256" key="3">
    <source>
        <dbReference type="ARBA" id="ARBA00022442"/>
    </source>
</evidence>
<feature type="binding site" evidence="12">
    <location>
        <position position="166"/>
    </location>
    <ligand>
        <name>Ca(2+)</name>
        <dbReference type="ChEBI" id="CHEBI:29108"/>
    </ligand>
</feature>
<keyword evidence="13" id="KW-1133">Transmembrane helix</keyword>
<evidence type="ECO:0000256" key="5">
    <source>
        <dbReference type="ARBA" id="ARBA00022723"/>
    </source>
</evidence>
<evidence type="ECO:0000256" key="4">
    <source>
        <dbReference type="ARBA" id="ARBA00022656"/>
    </source>
</evidence>
<keyword evidence="6" id="KW-0378">Hydrolase</keyword>
<dbReference type="EC" id="3.6.1.5" evidence="2"/>
<dbReference type="EMBL" id="HBUF01260777">
    <property type="protein sequence ID" value="CAG6682799.1"/>
    <property type="molecule type" value="Transcribed_RNA"/>
</dbReference>
<dbReference type="EMBL" id="HBUF01352835">
    <property type="protein sequence ID" value="CAG6715198.1"/>
    <property type="molecule type" value="Transcribed_RNA"/>
</dbReference>
<evidence type="ECO:0000256" key="10">
    <source>
        <dbReference type="ARBA" id="ARBA00047297"/>
    </source>
</evidence>
<dbReference type="EMBL" id="HBUF01352836">
    <property type="protein sequence ID" value="CAG6715199.1"/>
    <property type="molecule type" value="Transcribed_RNA"/>
</dbReference>
<evidence type="ECO:0000256" key="1">
    <source>
        <dbReference type="ARBA" id="ARBA00001913"/>
    </source>
</evidence>
<dbReference type="AlphaFoldDB" id="A0A8D8TAN8"/>
<dbReference type="SUPFAM" id="SSF101887">
    <property type="entry name" value="Apyrase"/>
    <property type="match status" value="1"/>
</dbReference>
<name>A0A8D8TAN8_9HEMI</name>
<dbReference type="InterPro" id="IPR036258">
    <property type="entry name" value="Apyrase_sf"/>
</dbReference>
<dbReference type="EMBL" id="HBUF01260775">
    <property type="protein sequence ID" value="CAG6682792.1"/>
    <property type="molecule type" value="Transcribed_RNA"/>
</dbReference>
<dbReference type="EMBL" id="HBUF01033351">
    <property type="protein sequence ID" value="CAG6615606.1"/>
    <property type="molecule type" value="Transcribed_RNA"/>
</dbReference>
<dbReference type="EMBL" id="HBUF01260778">
    <property type="protein sequence ID" value="CAG6682803.1"/>
    <property type="molecule type" value="Transcribed_RNA"/>
</dbReference>
<keyword evidence="5 12" id="KW-0479">Metal-binding</keyword>
<dbReference type="GO" id="GO:0090729">
    <property type="term" value="F:toxin activity"/>
    <property type="evidence" value="ECO:0007669"/>
    <property type="project" value="UniProtKB-KW"/>
</dbReference>
<dbReference type="GO" id="GO:0005509">
    <property type="term" value="F:calcium ion binding"/>
    <property type="evidence" value="ECO:0007669"/>
    <property type="project" value="InterPro"/>
</dbReference>
<dbReference type="EMBL" id="HBUF01567928">
    <property type="protein sequence ID" value="CAG6765335.1"/>
    <property type="molecule type" value="Transcribed_RNA"/>
</dbReference>
<dbReference type="GO" id="GO:0004050">
    <property type="term" value="F:apyrase activity"/>
    <property type="evidence" value="ECO:0007669"/>
    <property type="project" value="UniProtKB-EC"/>
</dbReference>
<dbReference type="EMBL" id="HBUF01260776">
    <property type="protein sequence ID" value="CAG6682795.1"/>
    <property type="molecule type" value="Transcribed_RNA"/>
</dbReference>
<evidence type="ECO:0000313" key="14">
    <source>
        <dbReference type="EMBL" id="CAG6682799.1"/>
    </source>
</evidence>
<comment type="catalytic activity">
    <reaction evidence="10">
        <text>a ribonucleoside 5'-triphosphate + 2 H2O = a ribonucleoside 5'-phosphate + 2 phosphate + 2 H(+)</text>
        <dbReference type="Rhea" id="RHEA:36795"/>
        <dbReference type="ChEBI" id="CHEBI:15377"/>
        <dbReference type="ChEBI" id="CHEBI:15378"/>
        <dbReference type="ChEBI" id="CHEBI:43474"/>
        <dbReference type="ChEBI" id="CHEBI:58043"/>
        <dbReference type="ChEBI" id="CHEBI:61557"/>
        <dbReference type="EC" id="3.6.1.5"/>
    </reaction>
    <physiologicalReaction direction="left-to-right" evidence="10">
        <dbReference type="Rhea" id="RHEA:36796"/>
    </physiologicalReaction>
</comment>
<feature type="binding site" evidence="12">
    <location>
        <position position="342"/>
    </location>
    <ligand>
        <name>Ca(2+)</name>
        <dbReference type="ChEBI" id="CHEBI:29108"/>
    </ligand>
</feature>
<feature type="binding site" evidence="12">
    <location>
        <position position="281"/>
    </location>
    <ligand>
        <name>Ca(2+)</name>
        <dbReference type="ChEBI" id="CHEBI:29108"/>
    </ligand>
</feature>
<dbReference type="GO" id="GO:0045134">
    <property type="term" value="F:UDP phosphatase activity"/>
    <property type="evidence" value="ECO:0007669"/>
    <property type="project" value="TreeGrafter"/>
</dbReference>
<feature type="binding site" evidence="12">
    <location>
        <position position="393"/>
    </location>
    <ligand>
        <name>Ca(2+)</name>
        <dbReference type="ChEBI" id="CHEBI:29108"/>
    </ligand>
</feature>
<dbReference type="GO" id="GO:0030166">
    <property type="term" value="P:proteoglycan biosynthetic process"/>
    <property type="evidence" value="ECO:0007669"/>
    <property type="project" value="TreeGrafter"/>
</dbReference>
<dbReference type="PANTHER" id="PTHR13023">
    <property type="entry name" value="APYRASE"/>
    <property type="match status" value="1"/>
</dbReference>
<sequence>MSSNGVTPMLKEWATFKSPAVYRVSNGTLRIQVQLMSLVAFAGLFALVLCVYYSHSSSNHVSSGFGPYESNIYLKSLGKGLLYNTTYPMTPPVHTAQGIQYRIGIISDLDTDSKLPDGKSWLSYLKKGYLLFNPNSDQISIIWDIEKPTVLKSGYGLNGRGMELSELVTFDGKLLSVDDRTGIIYIIEKNQAIPWVILMDGDGESAKGFKSEWATVKDETLYVGGMGKEWTSTTGEFLNYNPMWVKAVSNTGQIMHLNWTTNYMTLRRALNIEFPGYMIHESGVWSDVHQRWFFLPRRASHFKYDEVTDERMGTNVLLSTDSNFTNVMVTYIGEVIPTHGYSSFKFLPGTKDRIIVAIKSEEDKGRTATYMTAFTLAGTILVPETRVADNKFEGLEFI</sequence>
<dbReference type="EMBL" id="HBUF01567929">
    <property type="protein sequence ID" value="CAG6765336.1"/>
    <property type="molecule type" value="Transcribed_RNA"/>
</dbReference>
<dbReference type="EMBL" id="HBUF01033349">
    <property type="protein sequence ID" value="CAG6615604.1"/>
    <property type="molecule type" value="Transcribed_RNA"/>
</dbReference>
<comment type="cofactor">
    <cofactor evidence="1 12">
        <name>Ca(2+)</name>
        <dbReference type="ChEBI" id="CHEBI:29108"/>
    </cofactor>
</comment>
<evidence type="ECO:0000256" key="6">
    <source>
        <dbReference type="ARBA" id="ARBA00022801"/>
    </source>
</evidence>
<dbReference type="GO" id="GO:0004382">
    <property type="term" value="F:GDP phosphatase activity"/>
    <property type="evidence" value="ECO:0007669"/>
    <property type="project" value="TreeGrafter"/>
</dbReference>
<evidence type="ECO:0000256" key="7">
    <source>
        <dbReference type="ARBA" id="ARBA00022837"/>
    </source>
</evidence>
<dbReference type="InterPro" id="IPR009283">
    <property type="entry name" value="Apyrase"/>
</dbReference>
<dbReference type="Pfam" id="PF06079">
    <property type="entry name" value="Apyrase"/>
    <property type="match status" value="1"/>
</dbReference>
<evidence type="ECO:0000256" key="9">
    <source>
        <dbReference type="ARBA" id="ARBA00025738"/>
    </source>
</evidence>
<evidence type="ECO:0000256" key="12">
    <source>
        <dbReference type="PIRSR" id="PIRSR609283-1"/>
    </source>
</evidence>
<keyword evidence="13" id="KW-0472">Membrane</keyword>
<dbReference type="EMBL" id="HBUF01352834">
    <property type="protein sequence ID" value="CAG6715197.1"/>
    <property type="molecule type" value="Transcribed_RNA"/>
</dbReference>
<organism evidence="14">
    <name type="scientific">Cacopsylla melanoneura</name>
    <dbReference type="NCBI Taxonomy" id="428564"/>
    <lineage>
        <taxon>Eukaryota</taxon>
        <taxon>Metazoa</taxon>
        <taxon>Ecdysozoa</taxon>
        <taxon>Arthropoda</taxon>
        <taxon>Hexapoda</taxon>
        <taxon>Insecta</taxon>
        <taxon>Pterygota</taxon>
        <taxon>Neoptera</taxon>
        <taxon>Paraneoptera</taxon>
        <taxon>Hemiptera</taxon>
        <taxon>Sternorrhyncha</taxon>
        <taxon>Psylloidea</taxon>
        <taxon>Psyllidae</taxon>
        <taxon>Psyllinae</taxon>
        <taxon>Cacopsylla</taxon>
    </lineage>
</organism>
<keyword evidence="3" id="KW-1201">Platelet aggregation inhibiting toxin</keyword>
<evidence type="ECO:0000256" key="11">
    <source>
        <dbReference type="ARBA" id="ARBA00074431"/>
    </source>
</evidence>
<dbReference type="PANTHER" id="PTHR13023:SF3">
    <property type="entry name" value="SOLUBLE CALCIUM-ACTIVATED NUCLEOTIDASE 1"/>
    <property type="match status" value="1"/>
</dbReference>
<reference evidence="14" key="1">
    <citation type="submission" date="2021-05" db="EMBL/GenBank/DDBJ databases">
        <authorList>
            <person name="Alioto T."/>
            <person name="Alioto T."/>
            <person name="Gomez Garrido J."/>
        </authorList>
    </citation>
    <scope>NUCLEOTIDE SEQUENCE</scope>
</reference>
<keyword evidence="8" id="KW-1199">Hemostasis impairing toxin</keyword>
<dbReference type="EMBL" id="HBUF01033350">
    <property type="protein sequence ID" value="CAG6615605.1"/>
    <property type="molecule type" value="Transcribed_RNA"/>
</dbReference>
<keyword evidence="4" id="KW-0800">Toxin</keyword>
<evidence type="ECO:0000256" key="8">
    <source>
        <dbReference type="ARBA" id="ARBA00023240"/>
    </source>
</evidence>
<dbReference type="Gene3D" id="2.120.10.100">
    <property type="entry name" value="Apyrase"/>
    <property type="match status" value="1"/>
</dbReference>